<proteinExistence type="predicted"/>
<evidence type="ECO:0000313" key="3">
    <source>
        <dbReference type="Proteomes" id="UP000196531"/>
    </source>
</evidence>
<gene>
    <name evidence="2" type="ORF">A9Q84_01845</name>
</gene>
<dbReference type="Proteomes" id="UP000196531">
    <property type="component" value="Unassembled WGS sequence"/>
</dbReference>
<name>A0A1Y5FHW4_9BACT</name>
<dbReference type="AlphaFoldDB" id="A0A1Y5FHW4"/>
<accession>A0A1Y5FHW4</accession>
<evidence type="ECO:0000256" key="1">
    <source>
        <dbReference type="SAM" id="SignalP"/>
    </source>
</evidence>
<reference evidence="3" key="1">
    <citation type="journal article" date="2017" name="Proc. Natl. Acad. Sci. U.S.A.">
        <title>Simulation of Deepwater Horizon oil plume reveals substrate specialization within a complex community of hydrocarbon-degraders.</title>
        <authorList>
            <person name="Hu P."/>
            <person name="Dubinsky E.A."/>
            <person name="Probst A.J."/>
            <person name="Wang J."/>
            <person name="Sieber C.M.K."/>
            <person name="Tom L.M."/>
            <person name="Gardinali P."/>
            <person name="Banfield J.F."/>
            <person name="Atlas R.M."/>
            <person name="Andersen G.L."/>
        </authorList>
    </citation>
    <scope>NUCLEOTIDE SEQUENCE [LARGE SCALE GENOMIC DNA]</scope>
</reference>
<dbReference type="EMBL" id="MAAO01000002">
    <property type="protein sequence ID" value="OUR99795.1"/>
    <property type="molecule type" value="Genomic_DNA"/>
</dbReference>
<keyword evidence="1" id="KW-0732">Signal</keyword>
<organism evidence="2 3">
    <name type="scientific">Halobacteriovorax marinus</name>
    <dbReference type="NCBI Taxonomy" id="97084"/>
    <lineage>
        <taxon>Bacteria</taxon>
        <taxon>Pseudomonadati</taxon>
        <taxon>Bdellovibrionota</taxon>
        <taxon>Bacteriovoracia</taxon>
        <taxon>Bacteriovoracales</taxon>
        <taxon>Halobacteriovoraceae</taxon>
        <taxon>Halobacteriovorax</taxon>
    </lineage>
</organism>
<protein>
    <submittedName>
        <fullName evidence="2">Uncharacterized protein</fullName>
    </submittedName>
</protein>
<sequence length="271" mass="29061">MKSFKKTFAVLICYSLLSNSVFANGQEWTKLTDVQTELIEKCMEASDCNLDEMNSYVKSIGVAGENAVLLKSIETKKGTLGNIIETVKDAGVAVIGVTIVAGATVVNVAADSLEYITDLPPVRAALNGGKKVITFTVKGIYNGVERTIVFTLKATRAVLTFKPVKIAIQTSFKVIGNIAEGTYKIIKAVVTSRPVVLILNGVEAVLTLKIVKKIFSATGKVIGFAVETTFDVARVVVKGAWTGVKYAWNGALVVIGAPYLVLRSIWRAIRG</sequence>
<comment type="caution">
    <text evidence="2">The sequence shown here is derived from an EMBL/GenBank/DDBJ whole genome shotgun (WGS) entry which is preliminary data.</text>
</comment>
<feature type="signal peptide" evidence="1">
    <location>
        <begin position="1"/>
        <end position="23"/>
    </location>
</feature>
<evidence type="ECO:0000313" key="2">
    <source>
        <dbReference type="EMBL" id="OUR99795.1"/>
    </source>
</evidence>
<feature type="chain" id="PRO_5012373353" evidence="1">
    <location>
        <begin position="24"/>
        <end position="271"/>
    </location>
</feature>